<evidence type="ECO:0000256" key="5">
    <source>
        <dbReference type="SAM" id="Phobius"/>
    </source>
</evidence>
<evidence type="ECO:0000256" key="4">
    <source>
        <dbReference type="ARBA" id="ARBA00023136"/>
    </source>
</evidence>
<feature type="non-terminal residue" evidence="6">
    <location>
        <position position="1"/>
    </location>
</feature>
<evidence type="ECO:0000313" key="6">
    <source>
        <dbReference type="EMBL" id="CAF9907376.1"/>
    </source>
</evidence>
<feature type="transmembrane region" description="Helical" evidence="5">
    <location>
        <begin position="12"/>
        <end position="35"/>
    </location>
</feature>
<feature type="transmembrane region" description="Helical" evidence="5">
    <location>
        <begin position="205"/>
        <end position="223"/>
    </location>
</feature>
<keyword evidence="2 5" id="KW-0812">Transmembrane</keyword>
<dbReference type="PANTHER" id="PTHR31465:SF9">
    <property type="entry name" value="SPHINGOID LONG-CHAIN BASE TRANSPORTER RSB1"/>
    <property type="match status" value="1"/>
</dbReference>
<keyword evidence="3 5" id="KW-1133">Transmembrane helix</keyword>
<evidence type="ECO:0000256" key="2">
    <source>
        <dbReference type="ARBA" id="ARBA00022692"/>
    </source>
</evidence>
<name>A0A8H3EHS2_9LECA</name>
<keyword evidence="4 5" id="KW-0472">Membrane</keyword>
<sequence length="286" mass="31432">FPKADSSFVRRNIVGLTIGPTFLCAALYLSVARLIIIFGRDHAPLPLWVYTWIFISSDTICLILQGIGGFIASSADTTSTRDLGIHIMLAGLGAQVLSHAAFISLCVLFAIRARRASLVVRKVRTSIRMGPWLMQRPRTGDTQESRDFRQDPGVNSDALKRKPVFKTFVVCIAIATPLIFIRSIYRVVELSEGFESKLANDETLFFILDGAMVLVSCIGLTVAHAGPAFGEKGGWARLVATESASAQRKPTFTRFIGWPEDGLLEEEHHVMKSSLSTTAHAEEGRH</sequence>
<proteinExistence type="predicted"/>
<dbReference type="GO" id="GO:0000324">
    <property type="term" value="C:fungal-type vacuole"/>
    <property type="evidence" value="ECO:0007669"/>
    <property type="project" value="TreeGrafter"/>
</dbReference>
<protein>
    <submittedName>
        <fullName evidence="6">Uncharacterized protein</fullName>
    </submittedName>
</protein>
<feature type="transmembrane region" description="Helical" evidence="5">
    <location>
        <begin position="164"/>
        <end position="185"/>
    </location>
</feature>
<dbReference type="PANTHER" id="PTHR31465">
    <property type="entry name" value="PROTEIN RTA1-RELATED"/>
    <property type="match status" value="1"/>
</dbReference>
<accession>A0A8H3EHS2</accession>
<keyword evidence="7" id="KW-1185">Reference proteome</keyword>
<dbReference type="Pfam" id="PF04479">
    <property type="entry name" value="RTA1"/>
    <property type="match status" value="1"/>
</dbReference>
<dbReference type="EMBL" id="CAJPDT010000003">
    <property type="protein sequence ID" value="CAF9907376.1"/>
    <property type="molecule type" value="Genomic_DNA"/>
</dbReference>
<dbReference type="Proteomes" id="UP000664534">
    <property type="component" value="Unassembled WGS sequence"/>
</dbReference>
<organism evidence="6 7">
    <name type="scientific">Imshaugia aleurites</name>
    <dbReference type="NCBI Taxonomy" id="172621"/>
    <lineage>
        <taxon>Eukaryota</taxon>
        <taxon>Fungi</taxon>
        <taxon>Dikarya</taxon>
        <taxon>Ascomycota</taxon>
        <taxon>Pezizomycotina</taxon>
        <taxon>Lecanoromycetes</taxon>
        <taxon>OSLEUM clade</taxon>
        <taxon>Lecanoromycetidae</taxon>
        <taxon>Lecanorales</taxon>
        <taxon>Lecanorineae</taxon>
        <taxon>Parmeliaceae</taxon>
        <taxon>Imshaugia</taxon>
    </lineage>
</organism>
<comment type="caution">
    <text evidence="6">The sequence shown here is derived from an EMBL/GenBank/DDBJ whole genome shotgun (WGS) entry which is preliminary data.</text>
</comment>
<evidence type="ECO:0000256" key="3">
    <source>
        <dbReference type="ARBA" id="ARBA00022989"/>
    </source>
</evidence>
<dbReference type="GO" id="GO:0005886">
    <property type="term" value="C:plasma membrane"/>
    <property type="evidence" value="ECO:0007669"/>
    <property type="project" value="TreeGrafter"/>
</dbReference>
<gene>
    <name evidence="6" type="ORF">IMSHALPRED_005514</name>
</gene>
<feature type="transmembrane region" description="Helical" evidence="5">
    <location>
        <begin position="83"/>
        <end position="111"/>
    </location>
</feature>
<evidence type="ECO:0000256" key="1">
    <source>
        <dbReference type="ARBA" id="ARBA00004141"/>
    </source>
</evidence>
<dbReference type="AlphaFoldDB" id="A0A8H3EHS2"/>
<reference evidence="6" key="1">
    <citation type="submission" date="2021-03" db="EMBL/GenBank/DDBJ databases">
        <authorList>
            <person name="Tagirdzhanova G."/>
        </authorList>
    </citation>
    <scope>NUCLEOTIDE SEQUENCE</scope>
</reference>
<dbReference type="OrthoDB" id="4521223at2759"/>
<evidence type="ECO:0000313" key="7">
    <source>
        <dbReference type="Proteomes" id="UP000664534"/>
    </source>
</evidence>
<feature type="transmembrane region" description="Helical" evidence="5">
    <location>
        <begin position="47"/>
        <end position="71"/>
    </location>
</feature>
<comment type="subcellular location">
    <subcellularLocation>
        <location evidence="1">Membrane</location>
        <topology evidence="1">Multi-pass membrane protein</topology>
    </subcellularLocation>
</comment>
<dbReference type="InterPro" id="IPR007568">
    <property type="entry name" value="RTA1"/>
</dbReference>